<evidence type="ECO:0000256" key="4">
    <source>
        <dbReference type="ARBA" id="ARBA00022451"/>
    </source>
</evidence>
<dbReference type="GO" id="GO:0030670">
    <property type="term" value="C:phagocytic vesicle membrane"/>
    <property type="evidence" value="ECO:0007669"/>
    <property type="project" value="UniProtKB-ARBA"/>
</dbReference>
<dbReference type="GO" id="GO:0009897">
    <property type="term" value="C:external side of plasma membrane"/>
    <property type="evidence" value="ECO:0007669"/>
    <property type="project" value="TreeGrafter"/>
</dbReference>
<evidence type="ECO:0000256" key="11">
    <source>
        <dbReference type="SAM" id="MobiDB-lite"/>
    </source>
</evidence>
<comment type="similarity">
    <text evidence="3 10">Belongs to the MHC class I family.</text>
</comment>
<evidence type="ECO:0000256" key="3">
    <source>
        <dbReference type="ARBA" id="ARBA00006909"/>
    </source>
</evidence>
<evidence type="ECO:0000256" key="12">
    <source>
        <dbReference type="SAM" id="Phobius"/>
    </source>
</evidence>
<feature type="domain" description="Ig-like" evidence="14">
    <location>
        <begin position="274"/>
        <end position="363"/>
    </location>
</feature>
<dbReference type="GO" id="GO:0042605">
    <property type="term" value="F:peptide antigen binding"/>
    <property type="evidence" value="ECO:0007669"/>
    <property type="project" value="TreeGrafter"/>
</dbReference>
<evidence type="ECO:0000256" key="1">
    <source>
        <dbReference type="ARBA" id="ARBA00002297"/>
    </source>
</evidence>
<dbReference type="SUPFAM" id="SSF48726">
    <property type="entry name" value="Immunoglobulin"/>
    <property type="match status" value="1"/>
</dbReference>
<evidence type="ECO:0000313" key="16">
    <source>
        <dbReference type="Proteomes" id="UP001488838"/>
    </source>
</evidence>
<evidence type="ECO:0000256" key="10">
    <source>
        <dbReference type="RuleBase" id="RU004439"/>
    </source>
</evidence>
<dbReference type="GO" id="GO:0098553">
    <property type="term" value="C:lumenal side of endoplasmic reticulum membrane"/>
    <property type="evidence" value="ECO:0007669"/>
    <property type="project" value="UniProtKB-ARBA"/>
</dbReference>
<dbReference type="InterPro" id="IPR036179">
    <property type="entry name" value="Ig-like_dom_sf"/>
</dbReference>
<dbReference type="GO" id="GO:0042612">
    <property type="term" value="C:MHC class I protein complex"/>
    <property type="evidence" value="ECO:0007669"/>
    <property type="project" value="UniProtKB-KW"/>
</dbReference>
<dbReference type="GO" id="GO:0005102">
    <property type="term" value="F:signaling receptor binding"/>
    <property type="evidence" value="ECO:0007669"/>
    <property type="project" value="TreeGrafter"/>
</dbReference>
<accession>A0AAW0H349</accession>
<dbReference type="InterPro" id="IPR007110">
    <property type="entry name" value="Ig-like_dom"/>
</dbReference>
<sequence>MEPCTLLLLLLAAALTPTQTRWGECGVGRETGSAGRAGAAPGKPRPLVAQPDPLAASPPASRAPRPAPLPTRAPARGPRRRSGSHRALPPGSHSLRYFSTIVSRPGLGEPRFISVGYVDDTQFVRYDSDAETPGEEPRASWVEQEGPGYWERQTRKVKAWEQIFRVGLRTLLDYYNQSEGGSHTYQGMYGCEVGSDGRLLRGYSQYAYEGQDYIALNDDLTTWTAEDTAAQITRRKWEQAGAAEIYRTYLENTCVGSLSRHLENGKDTLLRTDPPKAHVTWHPGSNSDVTLRCWALGFYPAFITLTWQREEEEQTQDMELVETRPSGDGTFQKWASLVVPSGEEHKYTCHVHHEGLPEPLTLRWEPPQSMVPIMAVIPGVVLLGAVIIGAVVAVVRKRRRNTGRKGGNYAPAPGKYGMQDCP</sequence>
<dbReference type="InterPro" id="IPR003006">
    <property type="entry name" value="Ig/MHC_CS"/>
</dbReference>
<reference evidence="15 16" key="1">
    <citation type="journal article" date="2023" name="bioRxiv">
        <title>Conserved and derived expression patterns and positive selection on dental genes reveal complex evolutionary context of ever-growing rodent molars.</title>
        <authorList>
            <person name="Calamari Z.T."/>
            <person name="Song A."/>
            <person name="Cohen E."/>
            <person name="Akter M."/>
            <person name="Roy R.D."/>
            <person name="Hallikas O."/>
            <person name="Christensen M.M."/>
            <person name="Li P."/>
            <person name="Marangoni P."/>
            <person name="Jernvall J."/>
            <person name="Klein O.D."/>
        </authorList>
    </citation>
    <scope>NUCLEOTIDE SEQUENCE [LARGE SCALE GENOMIC DNA]</scope>
    <source>
        <strain evidence="15">V071</strain>
    </source>
</reference>
<feature type="compositionally biased region" description="Low complexity" evidence="11">
    <location>
        <begin position="32"/>
        <end position="46"/>
    </location>
</feature>
<feature type="region of interest" description="Disordered" evidence="11">
    <location>
        <begin position="402"/>
        <end position="422"/>
    </location>
</feature>
<comment type="caution">
    <text evidence="15">The sequence shown here is derived from an EMBL/GenBank/DDBJ whole genome shotgun (WGS) entry which is preliminary data.</text>
</comment>
<dbReference type="GO" id="GO:0002476">
    <property type="term" value="P:antigen processing and presentation of endogenous peptide antigen via MHC class Ib"/>
    <property type="evidence" value="ECO:0007669"/>
    <property type="project" value="TreeGrafter"/>
</dbReference>
<keyword evidence="6" id="KW-0391">Immunity</keyword>
<keyword evidence="8 12" id="KW-0472">Membrane</keyword>
<dbReference type="Gene3D" id="3.30.500.10">
    <property type="entry name" value="MHC class I-like antigen recognition-like"/>
    <property type="match status" value="1"/>
</dbReference>
<dbReference type="PANTHER" id="PTHR16675:SF251">
    <property type="entry name" value="HLA CLASS I HISTOCOMPATIBILITY ANTIGEN, C ALPHA CHAIN"/>
    <property type="match status" value="1"/>
</dbReference>
<evidence type="ECO:0000256" key="8">
    <source>
        <dbReference type="ARBA" id="ARBA00023136"/>
    </source>
</evidence>
<name>A0AAW0H349_MYOGA</name>
<dbReference type="GO" id="GO:0002486">
    <property type="term" value="P:antigen processing and presentation of endogenous peptide antigen via MHC class I via ER pathway, TAP-independent"/>
    <property type="evidence" value="ECO:0007669"/>
    <property type="project" value="TreeGrafter"/>
</dbReference>
<dbReference type="SUPFAM" id="SSF54452">
    <property type="entry name" value="MHC antigen-recognition domain"/>
    <property type="match status" value="1"/>
</dbReference>
<evidence type="ECO:0000313" key="15">
    <source>
        <dbReference type="EMBL" id="KAK7797209.1"/>
    </source>
</evidence>
<feature type="chain" id="PRO_5043631568" description="Ig-like domain-containing protein" evidence="13">
    <location>
        <begin position="21"/>
        <end position="422"/>
    </location>
</feature>
<gene>
    <name evidence="15" type="ORF">U0070_016552</name>
</gene>
<dbReference type="Pfam" id="PF00129">
    <property type="entry name" value="MHC_I"/>
    <property type="match status" value="1"/>
</dbReference>
<keyword evidence="9" id="KW-0325">Glycoprotein</keyword>
<keyword evidence="4" id="KW-0490">MHC I</keyword>
<proteinExistence type="inferred from homology"/>
<comment type="subcellular location">
    <subcellularLocation>
        <location evidence="2">Membrane</location>
        <topology evidence="2">Single-pass type I membrane protein</topology>
    </subcellularLocation>
</comment>
<dbReference type="Proteomes" id="UP001488838">
    <property type="component" value="Unassembled WGS sequence"/>
</dbReference>
<feature type="transmembrane region" description="Helical" evidence="12">
    <location>
        <begin position="370"/>
        <end position="395"/>
    </location>
</feature>
<evidence type="ECO:0000256" key="13">
    <source>
        <dbReference type="SAM" id="SignalP"/>
    </source>
</evidence>
<dbReference type="InterPro" id="IPR050208">
    <property type="entry name" value="MHC_class-I_related"/>
</dbReference>
<dbReference type="InterPro" id="IPR037055">
    <property type="entry name" value="MHC_I-like_Ag-recog_sf"/>
</dbReference>
<keyword evidence="5 12" id="KW-0812">Transmembrane</keyword>
<dbReference type="InterPro" id="IPR011161">
    <property type="entry name" value="MHC_I-like_Ag-recog"/>
</dbReference>
<keyword evidence="7 12" id="KW-1133">Transmembrane helix</keyword>
<evidence type="ECO:0000256" key="7">
    <source>
        <dbReference type="ARBA" id="ARBA00022989"/>
    </source>
</evidence>
<dbReference type="InterPro" id="IPR001039">
    <property type="entry name" value="MHC_I_a_a1/a2"/>
</dbReference>
<dbReference type="EMBL" id="JBBHLL010000879">
    <property type="protein sequence ID" value="KAK7797209.1"/>
    <property type="molecule type" value="Genomic_DNA"/>
</dbReference>
<organism evidence="15 16">
    <name type="scientific">Myodes glareolus</name>
    <name type="common">Bank vole</name>
    <name type="synonym">Clethrionomys glareolus</name>
    <dbReference type="NCBI Taxonomy" id="447135"/>
    <lineage>
        <taxon>Eukaryota</taxon>
        <taxon>Metazoa</taxon>
        <taxon>Chordata</taxon>
        <taxon>Craniata</taxon>
        <taxon>Vertebrata</taxon>
        <taxon>Euteleostomi</taxon>
        <taxon>Mammalia</taxon>
        <taxon>Eutheria</taxon>
        <taxon>Euarchontoglires</taxon>
        <taxon>Glires</taxon>
        <taxon>Rodentia</taxon>
        <taxon>Myomorpha</taxon>
        <taxon>Muroidea</taxon>
        <taxon>Cricetidae</taxon>
        <taxon>Arvicolinae</taxon>
        <taxon>Myodes</taxon>
    </lineage>
</organism>
<feature type="compositionally biased region" description="Low complexity" evidence="11">
    <location>
        <begin position="53"/>
        <end position="64"/>
    </location>
</feature>
<feature type="region of interest" description="Disordered" evidence="11">
    <location>
        <begin position="22"/>
        <end position="92"/>
    </location>
</feature>
<dbReference type="InterPro" id="IPR013783">
    <property type="entry name" value="Ig-like_fold"/>
</dbReference>
<dbReference type="PROSITE" id="PS00290">
    <property type="entry name" value="IG_MHC"/>
    <property type="match status" value="1"/>
</dbReference>
<evidence type="ECO:0000256" key="2">
    <source>
        <dbReference type="ARBA" id="ARBA00004479"/>
    </source>
</evidence>
<dbReference type="FunFam" id="2.60.40.10:FF:000014">
    <property type="entry name" value="H-2 class I histocompatibility antigen, alpha chain"/>
    <property type="match status" value="1"/>
</dbReference>
<dbReference type="InterPro" id="IPR011162">
    <property type="entry name" value="MHC_I/II-like_Ag-recog"/>
</dbReference>
<dbReference type="FunFam" id="3.30.500.10:FF:000001">
    <property type="entry name" value="H-2 class I histocompatibility antigen, alpha chain"/>
    <property type="match status" value="1"/>
</dbReference>
<dbReference type="GO" id="GO:0005615">
    <property type="term" value="C:extracellular space"/>
    <property type="evidence" value="ECO:0007669"/>
    <property type="project" value="TreeGrafter"/>
</dbReference>
<evidence type="ECO:0000256" key="5">
    <source>
        <dbReference type="ARBA" id="ARBA00022692"/>
    </source>
</evidence>
<keyword evidence="16" id="KW-1185">Reference proteome</keyword>
<dbReference type="PROSITE" id="PS50835">
    <property type="entry name" value="IG_LIKE"/>
    <property type="match status" value="1"/>
</dbReference>
<feature type="signal peptide" evidence="13">
    <location>
        <begin position="1"/>
        <end position="20"/>
    </location>
</feature>
<dbReference type="PANTHER" id="PTHR16675">
    <property type="entry name" value="MHC CLASS I-RELATED"/>
    <property type="match status" value="1"/>
</dbReference>
<comment type="function">
    <text evidence="1">Involved in the presentation of foreign antigens to the immune system.</text>
</comment>
<evidence type="ECO:0000259" key="14">
    <source>
        <dbReference type="PROSITE" id="PS50835"/>
    </source>
</evidence>
<dbReference type="AlphaFoldDB" id="A0AAW0H349"/>
<dbReference type="SMART" id="SM00407">
    <property type="entry name" value="IGc1"/>
    <property type="match status" value="1"/>
</dbReference>
<evidence type="ECO:0000256" key="9">
    <source>
        <dbReference type="ARBA" id="ARBA00023180"/>
    </source>
</evidence>
<dbReference type="Pfam" id="PF07654">
    <property type="entry name" value="C1-set"/>
    <property type="match status" value="1"/>
</dbReference>
<dbReference type="PRINTS" id="PR01638">
    <property type="entry name" value="MHCCLASSI"/>
</dbReference>
<evidence type="ECO:0000256" key="6">
    <source>
        <dbReference type="ARBA" id="ARBA00022859"/>
    </source>
</evidence>
<dbReference type="InterPro" id="IPR003597">
    <property type="entry name" value="Ig_C1-set"/>
</dbReference>
<protein>
    <recommendedName>
        <fullName evidence="14">Ig-like domain-containing protein</fullName>
    </recommendedName>
</protein>
<dbReference type="Gene3D" id="2.60.40.10">
    <property type="entry name" value="Immunoglobulins"/>
    <property type="match status" value="1"/>
</dbReference>
<dbReference type="GO" id="GO:0001916">
    <property type="term" value="P:positive regulation of T cell mediated cytotoxicity"/>
    <property type="evidence" value="ECO:0007669"/>
    <property type="project" value="TreeGrafter"/>
</dbReference>
<keyword evidence="13" id="KW-0732">Signal</keyword>
<dbReference type="CDD" id="cd07698">
    <property type="entry name" value="IgC1_MHC_I_alpha3"/>
    <property type="match status" value="1"/>
</dbReference>
<dbReference type="GO" id="GO:0006955">
    <property type="term" value="P:immune response"/>
    <property type="evidence" value="ECO:0007669"/>
    <property type="project" value="TreeGrafter"/>
</dbReference>